<organism evidence="1 2">
    <name type="scientific">Blastopirellula marina</name>
    <dbReference type="NCBI Taxonomy" id="124"/>
    <lineage>
        <taxon>Bacteria</taxon>
        <taxon>Pseudomonadati</taxon>
        <taxon>Planctomycetota</taxon>
        <taxon>Planctomycetia</taxon>
        <taxon>Pirellulales</taxon>
        <taxon>Pirellulaceae</taxon>
        <taxon>Blastopirellula</taxon>
    </lineage>
</organism>
<sequence>MLKSRRERRVTPRVVNVGYVLGVKLRQELLKHIAFQSELTVNASTWSALIGCIEVLLELDVVGSEGIDVCDILQTTCPLDQLQIPSDFVIAQRRIEKTCGPIRIDK</sequence>
<proteinExistence type="predicted"/>
<name>A0A2S8G8J3_9BACT</name>
<protein>
    <submittedName>
        <fullName evidence="1">Uncharacterized protein</fullName>
    </submittedName>
</protein>
<comment type="caution">
    <text evidence="1">The sequence shown here is derived from an EMBL/GenBank/DDBJ whole genome shotgun (WGS) entry which is preliminary data.</text>
</comment>
<accession>A0A2S8G8J3</accession>
<dbReference type="AlphaFoldDB" id="A0A2S8G8J3"/>
<dbReference type="EMBL" id="PUIA01000012">
    <property type="protein sequence ID" value="PQO40759.1"/>
    <property type="molecule type" value="Genomic_DNA"/>
</dbReference>
<evidence type="ECO:0000313" key="1">
    <source>
        <dbReference type="EMBL" id="PQO40759.1"/>
    </source>
</evidence>
<reference evidence="1 2" key="1">
    <citation type="submission" date="2018-02" db="EMBL/GenBank/DDBJ databases">
        <title>Comparative genomes isolates from brazilian mangrove.</title>
        <authorList>
            <person name="Araujo J.E."/>
            <person name="Taketani R.G."/>
            <person name="Silva M.C.P."/>
            <person name="Loureco M.V."/>
            <person name="Andreote F.D."/>
        </authorList>
    </citation>
    <scope>NUCLEOTIDE SEQUENCE [LARGE SCALE GENOMIC DNA]</scope>
    <source>
        <strain evidence="1 2">HEX-2 MGV</strain>
    </source>
</reference>
<gene>
    <name evidence="1" type="ORF">C5Y96_01285</name>
</gene>
<dbReference type="Proteomes" id="UP000240009">
    <property type="component" value="Unassembled WGS sequence"/>
</dbReference>
<evidence type="ECO:0000313" key="2">
    <source>
        <dbReference type="Proteomes" id="UP000240009"/>
    </source>
</evidence>